<comment type="similarity">
    <text evidence="6">Belongs to the NAD kinase family.</text>
</comment>
<evidence type="ECO:0000256" key="6">
    <source>
        <dbReference type="HAMAP-Rule" id="MF_00361"/>
    </source>
</evidence>
<keyword evidence="1 6" id="KW-0808">Transferase</keyword>
<dbReference type="GO" id="GO:0003951">
    <property type="term" value="F:NAD+ kinase activity"/>
    <property type="evidence" value="ECO:0007669"/>
    <property type="project" value="UniProtKB-UniRule"/>
</dbReference>
<feature type="active site" description="Proton acceptor" evidence="6">
    <location>
        <position position="97"/>
    </location>
</feature>
<dbReference type="Pfam" id="PF01513">
    <property type="entry name" value="NAD_kinase"/>
    <property type="match status" value="1"/>
</dbReference>
<feature type="binding site" evidence="6">
    <location>
        <begin position="97"/>
        <end position="98"/>
    </location>
    <ligand>
        <name>NAD(+)</name>
        <dbReference type="ChEBI" id="CHEBI:57540"/>
    </ligand>
</feature>
<dbReference type="EMBL" id="GU474882">
    <property type="protein sequence ID" value="ADI18144.1"/>
    <property type="molecule type" value="Genomic_DNA"/>
</dbReference>
<dbReference type="SUPFAM" id="SSF111331">
    <property type="entry name" value="NAD kinase/diacylglycerol kinase-like"/>
    <property type="match status" value="1"/>
</dbReference>
<evidence type="ECO:0000256" key="2">
    <source>
        <dbReference type="ARBA" id="ARBA00022777"/>
    </source>
</evidence>
<feature type="binding site" evidence="6">
    <location>
        <position position="181"/>
    </location>
    <ligand>
        <name>NAD(+)</name>
        <dbReference type="ChEBI" id="CHEBI:57540"/>
    </ligand>
</feature>
<dbReference type="GO" id="GO:0006741">
    <property type="term" value="P:NADP+ biosynthetic process"/>
    <property type="evidence" value="ECO:0007669"/>
    <property type="project" value="UniProtKB-UniRule"/>
</dbReference>
<dbReference type="GO" id="GO:0005524">
    <property type="term" value="F:ATP binding"/>
    <property type="evidence" value="ECO:0007669"/>
    <property type="project" value="UniProtKB-KW"/>
</dbReference>
<keyword evidence="6" id="KW-0963">Cytoplasm</keyword>
<keyword evidence="3 6" id="KW-0521">NADP</keyword>
<dbReference type="HAMAP" id="MF_00361">
    <property type="entry name" value="NAD_kinase"/>
    <property type="match status" value="1"/>
</dbReference>
<dbReference type="GO" id="GO:0051287">
    <property type="term" value="F:NAD binding"/>
    <property type="evidence" value="ECO:0007669"/>
    <property type="project" value="UniProtKB-ARBA"/>
</dbReference>
<name>E0XUQ3_9BACT</name>
<comment type="subcellular location">
    <subcellularLocation>
        <location evidence="6">Cytoplasm</location>
    </subcellularLocation>
</comment>
<organism evidence="7">
    <name type="scientific">uncultured Verrucomicrobiales bacterium HF0200_39L05</name>
    <dbReference type="NCBI Taxonomy" id="710997"/>
    <lineage>
        <taxon>Bacteria</taxon>
        <taxon>Pseudomonadati</taxon>
        <taxon>Verrucomicrobiota</taxon>
        <taxon>Verrucomicrobiia</taxon>
        <taxon>Verrucomicrobiales</taxon>
        <taxon>environmental samples</taxon>
    </lineage>
</organism>
<feature type="binding site" evidence="6">
    <location>
        <position position="102"/>
    </location>
    <ligand>
        <name>NAD(+)</name>
        <dbReference type="ChEBI" id="CHEBI:57540"/>
    </ligand>
</feature>
<dbReference type="Gene3D" id="2.60.200.30">
    <property type="entry name" value="Probable inorganic polyphosphate/atp-NAD kinase, domain 2"/>
    <property type="match status" value="1"/>
</dbReference>
<comment type="function">
    <text evidence="6">Involved in the regulation of the intracellular balance of NAD and NADP, and is a key enzyme in the biosynthesis of NADP. Catalyzes specifically the phosphorylation on 2'-hydroxyl of the adenosine moiety of NAD to yield NADP.</text>
</comment>
<sequence>MGCRDRVTVNWPGWQQRISCPAEQVNKPVKKIALVANSDKPAARRIVQRALKLAAAAGMRPLTDKTTARLARLKLPTQPSLGALSRSADLIMVFGGDGTMLHWARDTAGSGTPIFGVNIGGMGFLTSASGKDLANAIKVIAAGRFSIESRTLLSAVGEANGESFRLSAMNDIVISRGAVPRMIRVEVKVGGETLTTYRCDGLVVSTPSGSTAYSLSAGGAIVAPDAGVFAITPICPHTLSNRAVIVSQQSTVEVRMLDRQREATLSADGWDVVGLDADSPVTINRSRRTVKLARLPETSFFQTLRQKLQWVGSHA</sequence>
<gene>
    <name evidence="6" type="primary">nadK</name>
</gene>
<dbReference type="GO" id="GO:0005737">
    <property type="term" value="C:cytoplasm"/>
    <property type="evidence" value="ECO:0007669"/>
    <property type="project" value="UniProtKB-SubCell"/>
</dbReference>
<dbReference type="InterPro" id="IPR017437">
    <property type="entry name" value="ATP-NAD_kinase_PpnK-typ_C"/>
</dbReference>
<accession>E0XUQ3</accession>
<feature type="binding site" evidence="6">
    <location>
        <position position="198"/>
    </location>
    <ligand>
        <name>NAD(+)</name>
        <dbReference type="ChEBI" id="CHEBI:57540"/>
    </ligand>
</feature>
<protein>
    <recommendedName>
        <fullName evidence="6">NAD kinase</fullName>
        <ecNumber evidence="6">2.7.1.23</ecNumber>
    </recommendedName>
    <alternativeName>
        <fullName evidence="6">ATP-dependent NAD kinase</fullName>
    </alternativeName>
</protein>
<keyword evidence="6" id="KW-0547">Nucleotide-binding</keyword>
<evidence type="ECO:0000256" key="1">
    <source>
        <dbReference type="ARBA" id="ARBA00022679"/>
    </source>
</evidence>
<feature type="binding site" evidence="6">
    <location>
        <position position="200"/>
    </location>
    <ligand>
        <name>NAD(+)</name>
        <dbReference type="ChEBI" id="CHEBI:57540"/>
    </ligand>
</feature>
<comment type="cofactor">
    <cofactor evidence="6">
        <name>a divalent metal cation</name>
        <dbReference type="ChEBI" id="CHEBI:60240"/>
    </cofactor>
</comment>
<dbReference type="PANTHER" id="PTHR20275">
    <property type="entry name" value="NAD KINASE"/>
    <property type="match status" value="1"/>
</dbReference>
<dbReference type="InterPro" id="IPR016064">
    <property type="entry name" value="NAD/diacylglycerol_kinase_sf"/>
</dbReference>
<dbReference type="EC" id="2.7.1.23" evidence="6"/>
<feature type="binding site" evidence="6">
    <location>
        <begin position="211"/>
        <end position="216"/>
    </location>
    <ligand>
        <name>NAD(+)</name>
        <dbReference type="ChEBI" id="CHEBI:57540"/>
    </ligand>
</feature>
<comment type="caution">
    <text evidence="6">Lacks conserved residue(s) required for the propagation of feature annotation.</text>
</comment>
<evidence type="ECO:0000256" key="5">
    <source>
        <dbReference type="ARBA" id="ARBA00047925"/>
    </source>
</evidence>
<reference evidence="7" key="1">
    <citation type="journal article" date="2011" name="Environ. Microbiol.">
        <title>Time-series analyses of Monterey Bay coastal microbial picoplankton using a 'genome proxy' microarray.</title>
        <authorList>
            <person name="Rich V.I."/>
            <person name="Pham V.D."/>
            <person name="Eppley J."/>
            <person name="Shi Y."/>
            <person name="DeLong E.F."/>
        </authorList>
    </citation>
    <scope>NUCLEOTIDE SEQUENCE</scope>
</reference>
<keyword evidence="2 6" id="KW-0418">Kinase</keyword>
<dbReference type="InterPro" id="IPR017438">
    <property type="entry name" value="ATP-NAD_kinase_N"/>
</dbReference>
<dbReference type="PANTHER" id="PTHR20275:SF0">
    <property type="entry name" value="NAD KINASE"/>
    <property type="match status" value="1"/>
</dbReference>
<dbReference type="InterPro" id="IPR002504">
    <property type="entry name" value="NADK"/>
</dbReference>
<dbReference type="Pfam" id="PF20143">
    <property type="entry name" value="NAD_kinase_C"/>
    <property type="match status" value="1"/>
</dbReference>
<keyword evidence="4 6" id="KW-0520">NAD</keyword>
<feature type="binding site" evidence="6">
    <location>
        <begin position="170"/>
        <end position="171"/>
    </location>
    <ligand>
        <name>NAD(+)</name>
        <dbReference type="ChEBI" id="CHEBI:57540"/>
    </ligand>
</feature>
<evidence type="ECO:0000256" key="3">
    <source>
        <dbReference type="ARBA" id="ARBA00022857"/>
    </source>
</evidence>
<dbReference type="Gene3D" id="3.40.50.10330">
    <property type="entry name" value="Probable inorganic polyphosphate/atp-NAD kinase, domain 1"/>
    <property type="match status" value="1"/>
</dbReference>
<proteinExistence type="inferred from homology"/>
<dbReference type="GO" id="GO:0019674">
    <property type="term" value="P:NAD+ metabolic process"/>
    <property type="evidence" value="ECO:0007669"/>
    <property type="project" value="InterPro"/>
</dbReference>
<evidence type="ECO:0000256" key="4">
    <source>
        <dbReference type="ARBA" id="ARBA00023027"/>
    </source>
</evidence>
<comment type="catalytic activity">
    <reaction evidence="5 6">
        <text>NAD(+) + ATP = ADP + NADP(+) + H(+)</text>
        <dbReference type="Rhea" id="RHEA:18629"/>
        <dbReference type="ChEBI" id="CHEBI:15378"/>
        <dbReference type="ChEBI" id="CHEBI:30616"/>
        <dbReference type="ChEBI" id="CHEBI:57540"/>
        <dbReference type="ChEBI" id="CHEBI:58349"/>
        <dbReference type="ChEBI" id="CHEBI:456216"/>
        <dbReference type="EC" id="2.7.1.23"/>
    </reaction>
</comment>
<dbReference type="GO" id="GO:0046872">
    <property type="term" value="F:metal ion binding"/>
    <property type="evidence" value="ECO:0007669"/>
    <property type="project" value="UniProtKB-UniRule"/>
</dbReference>
<dbReference type="AlphaFoldDB" id="E0XUQ3"/>
<evidence type="ECO:0000313" key="7">
    <source>
        <dbReference type="EMBL" id="ADI18144.1"/>
    </source>
</evidence>
<keyword evidence="6" id="KW-0067">ATP-binding</keyword>